<dbReference type="GeneID" id="58716508"/>
<dbReference type="STRING" id="1552123.EP57_03600"/>
<dbReference type="EMBL" id="JNFA01000011">
    <property type="protein sequence ID" value="KGL42557.1"/>
    <property type="molecule type" value="Genomic_DNA"/>
</dbReference>
<reference evidence="5 6" key="1">
    <citation type="submission" date="2014-05" db="EMBL/GenBank/DDBJ databases">
        <title>Novel Listeriaceae from food processing environments.</title>
        <authorList>
            <person name="den Bakker H.C."/>
        </authorList>
    </citation>
    <scope>NUCLEOTIDE SEQUENCE [LARGE SCALE GENOMIC DNA]</scope>
    <source>
        <strain evidence="5 6">FSL A5-0281</strain>
    </source>
</reference>
<comment type="caution">
    <text evidence="5">The sequence shown here is derived from an EMBL/GenBank/DDBJ whole genome shotgun (WGS) entry which is preliminary data.</text>
</comment>
<proteinExistence type="inferred from homology"/>
<comment type="similarity">
    <text evidence="1">Belongs to the bacterial solute-binding protein 1 family.</text>
</comment>
<dbReference type="Pfam" id="PF01547">
    <property type="entry name" value="SBP_bac_1"/>
    <property type="match status" value="1"/>
</dbReference>
<dbReference type="eggNOG" id="COG1653">
    <property type="taxonomic scope" value="Bacteria"/>
</dbReference>
<evidence type="ECO:0000256" key="3">
    <source>
        <dbReference type="ARBA" id="ARBA00022729"/>
    </source>
</evidence>
<organism evidence="5 6">
    <name type="scientific">Listeria booriae</name>
    <dbReference type="NCBI Taxonomy" id="1552123"/>
    <lineage>
        <taxon>Bacteria</taxon>
        <taxon>Bacillati</taxon>
        <taxon>Bacillota</taxon>
        <taxon>Bacilli</taxon>
        <taxon>Bacillales</taxon>
        <taxon>Listeriaceae</taxon>
        <taxon>Listeria</taxon>
    </lineage>
</organism>
<dbReference type="Proteomes" id="UP000029844">
    <property type="component" value="Unassembled WGS sequence"/>
</dbReference>
<dbReference type="PANTHER" id="PTHR43649">
    <property type="entry name" value="ARABINOSE-BINDING PROTEIN-RELATED"/>
    <property type="match status" value="1"/>
</dbReference>
<name>A0A099WC32_9LIST</name>
<evidence type="ECO:0000256" key="2">
    <source>
        <dbReference type="ARBA" id="ARBA00022448"/>
    </source>
</evidence>
<dbReference type="OrthoDB" id="9795467at2"/>
<dbReference type="PROSITE" id="PS51257">
    <property type="entry name" value="PROKAR_LIPOPROTEIN"/>
    <property type="match status" value="1"/>
</dbReference>
<sequence length="432" mass="47004">MKKRGLVLLVVVLMLSAVLAACGGSSGSSDDKQVTIEFMHSSVEKERLDVIKELVAKFEKENPNIKVKQVPVEEDAFNTKVVTLARSGKLPAVLEVSQDFAKVMVKDKLIDEDAVKDVIQKVGEDSYYEGALNLTRSEDGKSYIGVPLTGWVQGIWYDKKALAAANFEEPKNWNDILTIAKHFTNKSNKKYGIAIPTAEGAMAEQAFSQFALSNKANVLDAKGNITIDTKEMNQALTFYQELSKYTMPGSNDVTEIKDAFMNGTVPMAIYSTYILPAVFTDGDPSNVGFIIPEEKEKAVYGTISALTLSDGLDDSQKAAGKKLVEFLSEPENQTKWVLMSPGGAQPVNKGVLENENYKNNEVVKAFGNLSNEIAESFNDIQVFGLVDGKNFTKMGDITSSGVVGKMVNNVTVGGKDVDSELEKAQSTAESNN</sequence>
<evidence type="ECO:0000313" key="5">
    <source>
        <dbReference type="EMBL" id="KGL42557.1"/>
    </source>
</evidence>
<accession>A0A099WC32</accession>
<keyword evidence="3 4" id="KW-0732">Signal</keyword>
<evidence type="ECO:0000313" key="6">
    <source>
        <dbReference type="Proteomes" id="UP000029844"/>
    </source>
</evidence>
<feature type="signal peptide" evidence="4">
    <location>
        <begin position="1"/>
        <end position="20"/>
    </location>
</feature>
<dbReference type="AlphaFoldDB" id="A0A099WC32"/>
<feature type="chain" id="PRO_5039169078" evidence="4">
    <location>
        <begin position="21"/>
        <end position="432"/>
    </location>
</feature>
<dbReference type="SUPFAM" id="SSF53850">
    <property type="entry name" value="Periplasmic binding protein-like II"/>
    <property type="match status" value="1"/>
</dbReference>
<gene>
    <name evidence="5" type="ORF">EP57_03600</name>
</gene>
<dbReference type="InterPro" id="IPR006059">
    <property type="entry name" value="SBP"/>
</dbReference>
<dbReference type="InterPro" id="IPR050490">
    <property type="entry name" value="Bact_solute-bd_prot1"/>
</dbReference>
<evidence type="ECO:0000256" key="1">
    <source>
        <dbReference type="ARBA" id="ARBA00008520"/>
    </source>
</evidence>
<protein>
    <submittedName>
        <fullName evidence="5">Sugar ABC transporter substrate-binding protein</fullName>
    </submittedName>
</protein>
<dbReference type="Gene3D" id="3.40.190.10">
    <property type="entry name" value="Periplasmic binding protein-like II"/>
    <property type="match status" value="1"/>
</dbReference>
<dbReference type="RefSeq" id="WP_036084305.1">
    <property type="nucleotide sequence ID" value="NZ_CBCSHQ010000001.1"/>
</dbReference>
<keyword evidence="6" id="KW-1185">Reference proteome</keyword>
<evidence type="ECO:0000256" key="4">
    <source>
        <dbReference type="SAM" id="SignalP"/>
    </source>
</evidence>
<keyword evidence="2" id="KW-0813">Transport</keyword>
<dbReference type="PANTHER" id="PTHR43649:SF34">
    <property type="entry name" value="ABC TRANSPORTER PERIPLASMIC-BINDING PROTEIN YCJN-RELATED"/>
    <property type="match status" value="1"/>
</dbReference>